<dbReference type="Proteomes" id="UP000075886">
    <property type="component" value="Unassembled WGS sequence"/>
</dbReference>
<reference evidence="2" key="2">
    <citation type="submission" date="2020-05" db="UniProtKB">
        <authorList>
            <consortium name="EnsemblMetazoa"/>
        </authorList>
    </citation>
    <scope>IDENTIFICATION</scope>
    <source>
        <strain evidence="2">FAR1</strain>
    </source>
</reference>
<sequence length="348" mass="38303">MVVSGVSKLAALLVLLHTTSTSATTSTSIVDQSANGLQISLGNRENSSTGFSDNGTNISNVEVNYARILPSPAQFFSNSNRQESSDGDESRTLPFGMFAPGEWIETILESYIRTANETRRHKLGAFSQQFVELESYAEDVAVMLDRIRIAFGIELNQNLLTLDVNVLRCAQGETLDTIAGKVFAGDRDCIKDRLERVRNAQWDAVRNISRELIEWDEEYLRNQISLCSGSDPSSDETNDSSTSYSEHELACISGVSITSEKQYATQMYIKSNLTSFQILHQVHLKTLLMSHTARQLTAEASDIFGTAKADLLQCAGDLVELAGKSLQDIANITSQCQHSLSAQQNEVQ</sequence>
<accession>A0A1Y9H9L4</accession>
<evidence type="ECO:0000313" key="3">
    <source>
        <dbReference type="Proteomes" id="UP000075886"/>
    </source>
</evidence>
<evidence type="ECO:0000256" key="1">
    <source>
        <dbReference type="SAM" id="SignalP"/>
    </source>
</evidence>
<name>A0A1Y9H9L4_9DIPT</name>
<dbReference type="VEuPathDB" id="VectorBase:AFAF021748"/>
<feature type="chain" id="PRO_5012102422" evidence="1">
    <location>
        <begin position="24"/>
        <end position="348"/>
    </location>
</feature>
<reference evidence="3" key="1">
    <citation type="submission" date="2014-01" db="EMBL/GenBank/DDBJ databases">
        <title>The Genome Sequence of Anopheles farauti FAR1 (V2).</title>
        <authorList>
            <consortium name="The Broad Institute Genomics Platform"/>
            <person name="Neafsey D.E."/>
            <person name="Besansky N."/>
            <person name="Howell P."/>
            <person name="Walton C."/>
            <person name="Young S.K."/>
            <person name="Zeng Q."/>
            <person name="Gargeya S."/>
            <person name="Fitzgerald M."/>
            <person name="Haas B."/>
            <person name="Abouelleil A."/>
            <person name="Allen A.W."/>
            <person name="Alvarado L."/>
            <person name="Arachchi H.M."/>
            <person name="Berlin A.M."/>
            <person name="Chapman S.B."/>
            <person name="Gainer-Dewar J."/>
            <person name="Goldberg J."/>
            <person name="Griggs A."/>
            <person name="Gujja S."/>
            <person name="Hansen M."/>
            <person name="Howarth C."/>
            <person name="Imamovic A."/>
            <person name="Ireland A."/>
            <person name="Larimer J."/>
            <person name="McCowan C."/>
            <person name="Murphy C."/>
            <person name="Pearson M."/>
            <person name="Poon T.W."/>
            <person name="Priest M."/>
            <person name="Roberts A."/>
            <person name="Saif S."/>
            <person name="Shea T."/>
            <person name="Sisk P."/>
            <person name="Sykes S."/>
            <person name="Wortman J."/>
            <person name="Nusbaum C."/>
            <person name="Birren B."/>
        </authorList>
    </citation>
    <scope>NUCLEOTIDE SEQUENCE [LARGE SCALE GENOMIC DNA]</scope>
    <source>
        <strain evidence="3">FAR1</strain>
    </source>
</reference>
<organism evidence="2 3">
    <name type="scientific">Anopheles farauti</name>
    <dbReference type="NCBI Taxonomy" id="69004"/>
    <lineage>
        <taxon>Eukaryota</taxon>
        <taxon>Metazoa</taxon>
        <taxon>Ecdysozoa</taxon>
        <taxon>Arthropoda</taxon>
        <taxon>Hexapoda</taxon>
        <taxon>Insecta</taxon>
        <taxon>Pterygota</taxon>
        <taxon>Neoptera</taxon>
        <taxon>Endopterygota</taxon>
        <taxon>Diptera</taxon>
        <taxon>Nematocera</taxon>
        <taxon>Culicoidea</taxon>
        <taxon>Culicidae</taxon>
        <taxon>Anophelinae</taxon>
        <taxon>Anopheles</taxon>
    </lineage>
</organism>
<keyword evidence="3" id="KW-1185">Reference proteome</keyword>
<dbReference type="EMBL" id="AXCN02000286">
    <property type="status" value="NOT_ANNOTATED_CDS"/>
    <property type="molecule type" value="Genomic_DNA"/>
</dbReference>
<evidence type="ECO:0000313" key="2">
    <source>
        <dbReference type="EnsemblMetazoa" id="AFAF021748-PA"/>
    </source>
</evidence>
<feature type="signal peptide" evidence="1">
    <location>
        <begin position="1"/>
        <end position="23"/>
    </location>
</feature>
<dbReference type="AlphaFoldDB" id="A0A1Y9H9L4"/>
<keyword evidence="1" id="KW-0732">Signal</keyword>
<dbReference type="EnsemblMetazoa" id="AFAF021748-RA">
    <property type="protein sequence ID" value="AFAF021748-PA"/>
    <property type="gene ID" value="AFAF021748"/>
</dbReference>
<protein>
    <submittedName>
        <fullName evidence="2">Uncharacterized protein</fullName>
    </submittedName>
</protein>
<proteinExistence type="predicted"/>